<dbReference type="AlphaFoldDB" id="A0A3R9WQK2"/>
<comment type="caution">
    <text evidence="1">The sequence shown here is derived from an EMBL/GenBank/DDBJ whole genome shotgun (WGS) entry which is preliminary data.</text>
</comment>
<keyword evidence="2" id="KW-1185">Reference proteome</keyword>
<protein>
    <recommendedName>
        <fullName evidence="3">SurA N-terminal domain-containing protein</fullName>
    </recommendedName>
</protein>
<dbReference type="RefSeq" id="WP_125558630.1">
    <property type="nucleotide sequence ID" value="NZ_RBVX01000024.1"/>
</dbReference>
<dbReference type="Proteomes" id="UP000275076">
    <property type="component" value="Unassembled WGS sequence"/>
</dbReference>
<dbReference type="SUPFAM" id="SSF109998">
    <property type="entry name" value="Triger factor/SurA peptide-binding domain-like"/>
    <property type="match status" value="1"/>
</dbReference>
<accession>A0A3R9WQK2</accession>
<reference evidence="1 2" key="1">
    <citation type="submission" date="2018-10" db="EMBL/GenBank/DDBJ databases">
        <title>Draft genome sequence of Bacillus salarius IM0101, isolated from a hypersaline soil in Inner Mongolia, China.</title>
        <authorList>
            <person name="Yamprayoonswat W."/>
            <person name="Boonvisut S."/>
            <person name="Jumpathong W."/>
            <person name="Sittihan S."/>
            <person name="Ruangsuj P."/>
            <person name="Wanthongcharoen S."/>
            <person name="Thongpramul N."/>
            <person name="Pimmason S."/>
            <person name="Yu B."/>
            <person name="Yasawong M."/>
        </authorList>
    </citation>
    <scope>NUCLEOTIDE SEQUENCE [LARGE SCALE GENOMIC DNA]</scope>
    <source>
        <strain evidence="1 2">IM0101</strain>
    </source>
</reference>
<dbReference type="EMBL" id="RBVX01000024">
    <property type="protein sequence ID" value="RSL31488.1"/>
    <property type="molecule type" value="Genomic_DNA"/>
</dbReference>
<name>A0A3R9WQK2_9BACI</name>
<dbReference type="OrthoDB" id="2872686at2"/>
<proteinExistence type="predicted"/>
<sequence length="175" mass="20576">MKFLLIFIILLVGCTGPEYEKEETIAVLEGEEITAEDVLWQSSLEKKPEDIIKSFLKQEVVIKEAKNMGITVSEKEVEEKVQEEFPGADLTRRFEAYGNKDFYREQASLLGVSPEEYYETWEEINYTRGLYWDKYFNEKFAEPTEKNLESWAQKVDEHGDELFNAYKKEGKLEMK</sequence>
<organism evidence="1 2">
    <name type="scientific">Salibacterium salarium</name>
    <dbReference type="NCBI Taxonomy" id="284579"/>
    <lineage>
        <taxon>Bacteria</taxon>
        <taxon>Bacillati</taxon>
        <taxon>Bacillota</taxon>
        <taxon>Bacilli</taxon>
        <taxon>Bacillales</taxon>
        <taxon>Bacillaceae</taxon>
    </lineage>
</organism>
<gene>
    <name evidence="1" type="ORF">D7Z54_20860</name>
</gene>
<dbReference type="InterPro" id="IPR027304">
    <property type="entry name" value="Trigger_fact/SurA_dom_sf"/>
</dbReference>
<evidence type="ECO:0000313" key="1">
    <source>
        <dbReference type="EMBL" id="RSL31488.1"/>
    </source>
</evidence>
<evidence type="ECO:0008006" key="3">
    <source>
        <dbReference type="Google" id="ProtNLM"/>
    </source>
</evidence>
<evidence type="ECO:0000313" key="2">
    <source>
        <dbReference type="Proteomes" id="UP000275076"/>
    </source>
</evidence>